<evidence type="ECO:0000256" key="4">
    <source>
        <dbReference type="ARBA" id="ARBA00023163"/>
    </source>
</evidence>
<gene>
    <name evidence="7" type="ORF">LK996_12075</name>
</gene>
<dbReference type="Gene3D" id="1.10.10.10">
    <property type="entry name" value="Winged helix-like DNA-binding domain superfamily/Winged helix DNA-binding domain"/>
    <property type="match status" value="1"/>
</dbReference>
<proteinExistence type="inferred from homology"/>
<evidence type="ECO:0000259" key="6">
    <source>
        <dbReference type="Pfam" id="PF08281"/>
    </source>
</evidence>
<evidence type="ECO:0000256" key="2">
    <source>
        <dbReference type="ARBA" id="ARBA00023015"/>
    </source>
</evidence>
<dbReference type="NCBIfam" id="TIGR02937">
    <property type="entry name" value="sigma70-ECF"/>
    <property type="match status" value="1"/>
</dbReference>
<dbReference type="InterPro" id="IPR013324">
    <property type="entry name" value="RNA_pol_sigma_r3/r4-like"/>
</dbReference>
<evidence type="ECO:0000256" key="3">
    <source>
        <dbReference type="ARBA" id="ARBA00023082"/>
    </source>
</evidence>
<dbReference type="Pfam" id="PF04542">
    <property type="entry name" value="Sigma70_r2"/>
    <property type="match status" value="1"/>
</dbReference>
<keyword evidence="2" id="KW-0805">Transcription regulation</keyword>
<name>A0ABS8JJY9_9GAMM</name>
<feature type="domain" description="RNA polymerase sigma-70 region 2" evidence="5">
    <location>
        <begin position="17"/>
        <end position="81"/>
    </location>
</feature>
<protein>
    <submittedName>
        <fullName evidence="7">Sigma-70 family RNA polymerase sigma factor</fullName>
    </submittedName>
</protein>
<dbReference type="EMBL" id="JAJGAK010000003">
    <property type="protein sequence ID" value="MCC8363810.1"/>
    <property type="molecule type" value="Genomic_DNA"/>
</dbReference>
<keyword evidence="3" id="KW-0731">Sigma factor</keyword>
<dbReference type="InterPro" id="IPR014284">
    <property type="entry name" value="RNA_pol_sigma-70_dom"/>
</dbReference>
<evidence type="ECO:0000313" key="8">
    <source>
        <dbReference type="Proteomes" id="UP001165293"/>
    </source>
</evidence>
<dbReference type="Proteomes" id="UP001165293">
    <property type="component" value="Unassembled WGS sequence"/>
</dbReference>
<dbReference type="Gene3D" id="1.10.1740.10">
    <property type="match status" value="1"/>
</dbReference>
<dbReference type="InterPro" id="IPR007627">
    <property type="entry name" value="RNA_pol_sigma70_r2"/>
</dbReference>
<reference evidence="7" key="1">
    <citation type="submission" date="2021-10" db="EMBL/GenBank/DDBJ databases">
        <authorList>
            <person name="Lyu M."/>
            <person name="Wang X."/>
            <person name="Meng X."/>
            <person name="Xu K."/>
        </authorList>
    </citation>
    <scope>NUCLEOTIDE SEQUENCE</scope>
    <source>
        <strain evidence="7">A6</strain>
    </source>
</reference>
<dbReference type="PANTHER" id="PTHR43133">
    <property type="entry name" value="RNA POLYMERASE ECF-TYPE SIGMA FACTO"/>
    <property type="match status" value="1"/>
</dbReference>
<accession>A0ABS8JJY9</accession>
<sequence>MTAAIALTLDFQASLAAHRGIVLKIAATYARSPEDRADLAQDIAMQLWQAWPGYDAARNVATWMYRVALNVAISWQRRERHRRHDALDDDAQAHLAGALDVDVEAREQLALVQRAMASLTDVDRALLLLHLEGCSHRESAEILGTTEGNVATRLNRIKSHLRREVADA</sequence>
<dbReference type="SUPFAM" id="SSF88946">
    <property type="entry name" value="Sigma2 domain of RNA polymerase sigma factors"/>
    <property type="match status" value="1"/>
</dbReference>
<comment type="caution">
    <text evidence="7">The sequence shown here is derived from an EMBL/GenBank/DDBJ whole genome shotgun (WGS) entry which is preliminary data.</text>
</comment>
<dbReference type="SUPFAM" id="SSF88659">
    <property type="entry name" value="Sigma3 and sigma4 domains of RNA polymerase sigma factors"/>
    <property type="match status" value="1"/>
</dbReference>
<dbReference type="InterPro" id="IPR036388">
    <property type="entry name" value="WH-like_DNA-bd_sf"/>
</dbReference>
<dbReference type="InterPro" id="IPR039425">
    <property type="entry name" value="RNA_pol_sigma-70-like"/>
</dbReference>
<evidence type="ECO:0000313" key="7">
    <source>
        <dbReference type="EMBL" id="MCC8363810.1"/>
    </source>
</evidence>
<dbReference type="InterPro" id="IPR013325">
    <property type="entry name" value="RNA_pol_sigma_r2"/>
</dbReference>
<evidence type="ECO:0000259" key="5">
    <source>
        <dbReference type="Pfam" id="PF04542"/>
    </source>
</evidence>
<dbReference type="InterPro" id="IPR013249">
    <property type="entry name" value="RNA_pol_sigma70_r4_t2"/>
</dbReference>
<dbReference type="PANTHER" id="PTHR43133:SF45">
    <property type="entry name" value="RNA POLYMERASE ECF-TYPE SIGMA FACTOR"/>
    <property type="match status" value="1"/>
</dbReference>
<keyword evidence="4" id="KW-0804">Transcription</keyword>
<keyword evidence="8" id="KW-1185">Reference proteome</keyword>
<dbReference type="RefSeq" id="WP_230527615.1">
    <property type="nucleotide sequence ID" value="NZ_JAJGAK010000003.1"/>
</dbReference>
<comment type="similarity">
    <text evidence="1">Belongs to the sigma-70 factor family. ECF subfamily.</text>
</comment>
<dbReference type="Pfam" id="PF08281">
    <property type="entry name" value="Sigma70_r4_2"/>
    <property type="match status" value="1"/>
</dbReference>
<feature type="domain" description="RNA polymerase sigma factor 70 region 4 type 2" evidence="6">
    <location>
        <begin position="111"/>
        <end position="161"/>
    </location>
</feature>
<evidence type="ECO:0000256" key="1">
    <source>
        <dbReference type="ARBA" id="ARBA00010641"/>
    </source>
</evidence>
<organism evidence="7 8">
    <name type="scientific">Noviluteimonas lactosilytica</name>
    <dbReference type="NCBI Taxonomy" id="2888523"/>
    <lineage>
        <taxon>Bacteria</taxon>
        <taxon>Pseudomonadati</taxon>
        <taxon>Pseudomonadota</taxon>
        <taxon>Gammaproteobacteria</taxon>
        <taxon>Lysobacterales</taxon>
        <taxon>Lysobacteraceae</taxon>
        <taxon>Noviluteimonas</taxon>
    </lineage>
</organism>